<evidence type="ECO:0000313" key="2">
    <source>
        <dbReference type="Proteomes" id="UP000838756"/>
    </source>
</evidence>
<comment type="caution">
    <text evidence="1">The sequence shown here is derived from an EMBL/GenBank/DDBJ whole genome shotgun (WGS) entry which is preliminary data.</text>
</comment>
<organism evidence="1 2">
    <name type="scientific">Pararge aegeria aegeria</name>
    <dbReference type="NCBI Taxonomy" id="348720"/>
    <lineage>
        <taxon>Eukaryota</taxon>
        <taxon>Metazoa</taxon>
        <taxon>Ecdysozoa</taxon>
        <taxon>Arthropoda</taxon>
        <taxon>Hexapoda</taxon>
        <taxon>Insecta</taxon>
        <taxon>Pterygota</taxon>
        <taxon>Neoptera</taxon>
        <taxon>Endopterygota</taxon>
        <taxon>Lepidoptera</taxon>
        <taxon>Glossata</taxon>
        <taxon>Ditrysia</taxon>
        <taxon>Papilionoidea</taxon>
        <taxon>Nymphalidae</taxon>
        <taxon>Satyrinae</taxon>
        <taxon>Satyrini</taxon>
        <taxon>Parargina</taxon>
        <taxon>Pararge</taxon>
    </lineage>
</organism>
<gene>
    <name evidence="1" type="primary">jg11727</name>
    <name evidence="1" type="ORF">PAEG_LOCUS20539</name>
</gene>
<dbReference type="OrthoDB" id="7485246at2759"/>
<dbReference type="EMBL" id="CAKXAJ010025836">
    <property type="protein sequence ID" value="CAH2244613.1"/>
    <property type="molecule type" value="Genomic_DNA"/>
</dbReference>
<sequence length="144" mass="15988">MTYMAWERSSRCACSTAWYSPESTLNTLQNCITNGIHCVEREHHMLPLALPLTTSGNRRRRDTERDRRARIADTDCGAAGRLRESTALIHSAAAGRSAAPHRSAADALIFVKTTKILAVNTRQRVPESKCSFLRTGSYARVTPN</sequence>
<evidence type="ECO:0000313" key="1">
    <source>
        <dbReference type="EMBL" id="CAH2244613.1"/>
    </source>
</evidence>
<dbReference type="Proteomes" id="UP000838756">
    <property type="component" value="Unassembled WGS sequence"/>
</dbReference>
<protein>
    <submittedName>
        <fullName evidence="1">Jg11727 protein</fullName>
    </submittedName>
</protein>
<keyword evidence="2" id="KW-1185">Reference proteome</keyword>
<reference evidence="1" key="1">
    <citation type="submission" date="2022-03" db="EMBL/GenBank/DDBJ databases">
        <authorList>
            <person name="Lindestad O."/>
        </authorList>
    </citation>
    <scope>NUCLEOTIDE SEQUENCE</scope>
</reference>
<dbReference type="AlphaFoldDB" id="A0A8S4S318"/>
<proteinExistence type="predicted"/>
<accession>A0A8S4S318</accession>
<name>A0A8S4S318_9NEOP</name>